<comment type="cofactor">
    <cofactor evidence="7">
        <name>Mg(2+)</name>
        <dbReference type="ChEBI" id="CHEBI:18420"/>
    </cofactor>
</comment>
<keyword evidence="2 7" id="KW-0067">ATP-binding</keyword>
<evidence type="ECO:0000259" key="8">
    <source>
        <dbReference type="PROSITE" id="PS51383"/>
    </source>
</evidence>
<gene>
    <name evidence="9" type="ORF">HGRIS_005049</name>
</gene>
<comment type="subcellular location">
    <subcellularLocation>
        <location evidence="7">Cytoplasm</location>
    </subcellularLocation>
</comment>
<dbReference type="InterPro" id="IPR000631">
    <property type="entry name" value="CARKD"/>
</dbReference>
<dbReference type="PROSITE" id="PS51383">
    <property type="entry name" value="YJEF_C_3"/>
    <property type="match status" value="1"/>
</dbReference>
<keyword evidence="7" id="KW-0597">Phosphoprotein</keyword>
<sequence>MAIPRKLFEQIKQLIPPLNGTLHKGQSGRVGVLGGALDYTGAPFFAAIAALRFGADLSHVICSPTAANAIKSYSPDLIVHPILRQDSTPEKVRSELDGLLSRLHVLVIGPGLGREDYMQSYARLALSLARAQGMFVVLDADALYMVGKDVDVIKGYRRAVVTPNIVEFKRLSESVGVDPDTPAEERAMEVSRALGGVTVLQKGAKDLIAVDTTGEEASLRESKLESADAEKEKAQEKVEVDVEGGLKRCGGQGDILSGSVGTFLAWGKCYETGAFGDNSIPTSRFPLLAAVGGSMVTRTASRRAFQREGRGVVTEDMIPEIGKSFAEVFGDKAQGQDQGKL</sequence>
<feature type="binding site" evidence="7">
    <location>
        <begin position="244"/>
        <end position="253"/>
    </location>
    <ligand>
        <name>ATP</name>
        <dbReference type="ChEBI" id="CHEBI:30616"/>
    </ligand>
</feature>
<feature type="binding site" evidence="7">
    <location>
        <begin position="164"/>
        <end position="170"/>
    </location>
    <ligand>
        <name>(6S)-NADPHX</name>
        <dbReference type="ChEBI" id="CHEBI:64076"/>
    </ligand>
</feature>
<feature type="binding site" evidence="7">
    <location>
        <begin position="202"/>
        <end position="206"/>
    </location>
    <ligand>
        <name>ATP</name>
        <dbReference type="ChEBI" id="CHEBI:30616"/>
    </ligand>
</feature>
<dbReference type="InterPro" id="IPR029056">
    <property type="entry name" value="Ribokinase-like"/>
</dbReference>
<dbReference type="EC" id="4.2.1.93" evidence="7"/>
<dbReference type="PANTHER" id="PTHR12592">
    <property type="entry name" value="ATP-DEPENDENT (S)-NAD(P)H-HYDRATE DEHYDRATASE FAMILY MEMBER"/>
    <property type="match status" value="1"/>
</dbReference>
<dbReference type="NCBIfam" id="TIGR00196">
    <property type="entry name" value="yjeF_cterm"/>
    <property type="match status" value="1"/>
</dbReference>
<evidence type="ECO:0000256" key="7">
    <source>
        <dbReference type="HAMAP-Rule" id="MF_03157"/>
    </source>
</evidence>
<keyword evidence="7" id="KW-0963">Cytoplasm</keyword>
<organism evidence="9 10">
    <name type="scientific">Hohenbuehelia grisea</name>
    <dbReference type="NCBI Taxonomy" id="104357"/>
    <lineage>
        <taxon>Eukaryota</taxon>
        <taxon>Fungi</taxon>
        <taxon>Dikarya</taxon>
        <taxon>Basidiomycota</taxon>
        <taxon>Agaricomycotina</taxon>
        <taxon>Agaricomycetes</taxon>
        <taxon>Agaricomycetidae</taxon>
        <taxon>Agaricales</taxon>
        <taxon>Pleurotineae</taxon>
        <taxon>Pleurotaceae</taxon>
        <taxon>Hohenbuehelia</taxon>
    </lineage>
</organism>
<evidence type="ECO:0000256" key="3">
    <source>
        <dbReference type="ARBA" id="ARBA00022857"/>
    </source>
</evidence>
<dbReference type="Proteomes" id="UP001556367">
    <property type="component" value="Unassembled WGS sequence"/>
</dbReference>
<accession>A0ABR3JFF8</accession>
<keyword evidence="5 7" id="KW-0456">Lyase</keyword>
<comment type="catalytic activity">
    <reaction evidence="7">
        <text>(6S)-NADHX + ATP = ADP + phosphate + NADH + H(+)</text>
        <dbReference type="Rhea" id="RHEA:19017"/>
        <dbReference type="ChEBI" id="CHEBI:15378"/>
        <dbReference type="ChEBI" id="CHEBI:30616"/>
        <dbReference type="ChEBI" id="CHEBI:43474"/>
        <dbReference type="ChEBI" id="CHEBI:57945"/>
        <dbReference type="ChEBI" id="CHEBI:64074"/>
        <dbReference type="ChEBI" id="CHEBI:456216"/>
        <dbReference type="EC" id="4.2.1.93"/>
    </reaction>
</comment>
<dbReference type="Pfam" id="PF01256">
    <property type="entry name" value="Carb_kinase"/>
    <property type="match status" value="1"/>
</dbReference>
<name>A0ABR3JFF8_9AGAR</name>
<feature type="domain" description="YjeF C-terminal" evidence="8">
    <location>
        <begin position="7"/>
        <end position="328"/>
    </location>
</feature>
<keyword evidence="4 7" id="KW-0520">NAD</keyword>
<dbReference type="Gene3D" id="3.40.1190.20">
    <property type="match status" value="1"/>
</dbReference>
<evidence type="ECO:0000313" key="9">
    <source>
        <dbReference type="EMBL" id="KAL0953875.1"/>
    </source>
</evidence>
<comment type="similarity">
    <text evidence="7">Belongs to the NnrD/CARKD family.</text>
</comment>
<evidence type="ECO:0000313" key="10">
    <source>
        <dbReference type="Proteomes" id="UP001556367"/>
    </source>
</evidence>
<dbReference type="EMBL" id="JASNQZ010000008">
    <property type="protein sequence ID" value="KAL0953875.1"/>
    <property type="molecule type" value="Genomic_DNA"/>
</dbReference>
<comment type="catalytic activity">
    <reaction evidence="6 7">
        <text>(6S)-NADPHX + ATP = ADP + phosphate + NADPH + H(+)</text>
        <dbReference type="Rhea" id="RHEA:32231"/>
        <dbReference type="ChEBI" id="CHEBI:15378"/>
        <dbReference type="ChEBI" id="CHEBI:30616"/>
        <dbReference type="ChEBI" id="CHEBI:43474"/>
        <dbReference type="ChEBI" id="CHEBI:57783"/>
        <dbReference type="ChEBI" id="CHEBI:64076"/>
        <dbReference type="ChEBI" id="CHEBI:456216"/>
        <dbReference type="EC" id="4.2.1.93"/>
    </reaction>
</comment>
<protein>
    <recommendedName>
        <fullName evidence="7">ATP-dependent (S)-NAD(P)H-hydrate dehydratase</fullName>
        <ecNumber evidence="7">4.2.1.93</ecNumber>
    </recommendedName>
    <alternativeName>
        <fullName evidence="7">ATP-dependent NAD(P)HX dehydratase</fullName>
    </alternativeName>
</protein>
<dbReference type="CDD" id="cd01171">
    <property type="entry name" value="YXKO-related"/>
    <property type="match status" value="1"/>
</dbReference>
<evidence type="ECO:0000256" key="5">
    <source>
        <dbReference type="ARBA" id="ARBA00023239"/>
    </source>
</evidence>
<dbReference type="PANTHER" id="PTHR12592:SF0">
    <property type="entry name" value="ATP-DEPENDENT (S)-NAD(P)H-HYDRATE DEHYDRATASE"/>
    <property type="match status" value="1"/>
</dbReference>
<keyword evidence="10" id="KW-1185">Reference proteome</keyword>
<feature type="binding site" evidence="7">
    <location>
        <position position="254"/>
    </location>
    <ligand>
        <name>(6S)-NADPHX</name>
        <dbReference type="ChEBI" id="CHEBI:64076"/>
    </ligand>
</feature>
<comment type="function">
    <text evidence="7">Catalyzes the dehydration of the S-form of NAD(P)HX at the expense of ATP, which is converted to ADP. Together with NAD(P)HX epimerase, which catalyzes the epimerization of the S- and R-forms, the enzyme allows the repair of both epimers of NAD(P)HX, a damaged form of NAD(P)H that is a result of enzymatic or heat-dependent hydration.</text>
</comment>
<proteinExistence type="inferred from homology"/>
<reference evidence="10" key="1">
    <citation type="submission" date="2024-06" db="EMBL/GenBank/DDBJ databases">
        <title>Multi-omics analyses provide insights into the biosynthesis of the anticancer antibiotic pleurotin in Hohenbuehelia grisea.</title>
        <authorList>
            <person name="Weaver J.A."/>
            <person name="Alberti F."/>
        </authorList>
    </citation>
    <scope>NUCLEOTIDE SEQUENCE [LARGE SCALE GENOMIC DNA]</scope>
    <source>
        <strain evidence="10">T-177</strain>
    </source>
</reference>
<keyword evidence="3" id="KW-0521">NADP</keyword>
<evidence type="ECO:0000256" key="2">
    <source>
        <dbReference type="ARBA" id="ARBA00022840"/>
    </source>
</evidence>
<dbReference type="SUPFAM" id="SSF53613">
    <property type="entry name" value="Ribokinase-like"/>
    <property type="match status" value="1"/>
</dbReference>
<feature type="binding site" evidence="7">
    <location>
        <position position="111"/>
    </location>
    <ligand>
        <name>(6S)-NADPHX</name>
        <dbReference type="ChEBI" id="CHEBI:64076"/>
    </ligand>
</feature>
<evidence type="ECO:0000256" key="6">
    <source>
        <dbReference type="ARBA" id="ARBA00047472"/>
    </source>
</evidence>
<dbReference type="HAMAP" id="MF_01965">
    <property type="entry name" value="NADHX_dehydratase"/>
    <property type="match status" value="1"/>
</dbReference>
<evidence type="ECO:0000256" key="4">
    <source>
        <dbReference type="ARBA" id="ARBA00023027"/>
    </source>
</evidence>
<comment type="caution">
    <text evidence="9">The sequence shown here is derived from an EMBL/GenBank/DDBJ whole genome shotgun (WGS) entry which is preliminary data.</text>
</comment>
<keyword evidence="1 7" id="KW-0547">Nucleotide-binding</keyword>
<evidence type="ECO:0000256" key="1">
    <source>
        <dbReference type="ARBA" id="ARBA00022741"/>
    </source>
</evidence>